<sequence length="65" mass="6883">MLKKNLKSLVENNNLNSTGNFEVIYDANAMSIAGGGTCQKLNSCDEYTGDCPNLTTCGTYSSPAV</sequence>
<evidence type="ECO:0000313" key="1">
    <source>
        <dbReference type="EMBL" id="TWR26809.1"/>
    </source>
</evidence>
<accession>A0A563U670</accession>
<gene>
    <name evidence="1" type="ORF">FPZ42_07155</name>
</gene>
<protein>
    <submittedName>
        <fullName evidence="1">Uncharacterized protein</fullName>
    </submittedName>
</protein>
<keyword evidence="2" id="KW-1185">Reference proteome</keyword>
<name>A0A563U670_9SPHI</name>
<organism evidence="1 2">
    <name type="scientific">Mucilaginibacter achroorhodeus</name>
    <dbReference type="NCBI Taxonomy" id="2599294"/>
    <lineage>
        <taxon>Bacteria</taxon>
        <taxon>Pseudomonadati</taxon>
        <taxon>Bacteroidota</taxon>
        <taxon>Sphingobacteriia</taxon>
        <taxon>Sphingobacteriales</taxon>
        <taxon>Sphingobacteriaceae</taxon>
        <taxon>Mucilaginibacter</taxon>
    </lineage>
</organism>
<reference evidence="1 2" key="1">
    <citation type="submission" date="2019-07" db="EMBL/GenBank/DDBJ databases">
        <authorList>
            <person name="Kim J."/>
        </authorList>
    </citation>
    <scope>NUCLEOTIDE SEQUENCE [LARGE SCALE GENOMIC DNA]</scope>
    <source>
        <strain evidence="1 2">MJ1a</strain>
    </source>
</reference>
<dbReference type="AlphaFoldDB" id="A0A563U670"/>
<dbReference type="RefSeq" id="WP_146269816.1">
    <property type="nucleotide sequence ID" value="NZ_VOEI01000002.1"/>
</dbReference>
<dbReference type="Proteomes" id="UP000318010">
    <property type="component" value="Unassembled WGS sequence"/>
</dbReference>
<evidence type="ECO:0000313" key="2">
    <source>
        <dbReference type="Proteomes" id="UP000318010"/>
    </source>
</evidence>
<comment type="caution">
    <text evidence="1">The sequence shown here is derived from an EMBL/GenBank/DDBJ whole genome shotgun (WGS) entry which is preliminary data.</text>
</comment>
<proteinExistence type="predicted"/>
<dbReference type="EMBL" id="VOEI01000002">
    <property type="protein sequence ID" value="TWR26809.1"/>
    <property type="molecule type" value="Genomic_DNA"/>
</dbReference>